<evidence type="ECO:0000256" key="2">
    <source>
        <dbReference type="SAM" id="MobiDB-lite"/>
    </source>
</evidence>
<feature type="domain" description="Xylanolytic transcriptional activator regulatory" evidence="3">
    <location>
        <begin position="290"/>
        <end position="363"/>
    </location>
</feature>
<keyword evidence="5" id="KW-1185">Reference proteome</keyword>
<evidence type="ECO:0000259" key="3">
    <source>
        <dbReference type="SMART" id="SM00906"/>
    </source>
</evidence>
<dbReference type="InterPro" id="IPR050987">
    <property type="entry name" value="AtrR-like"/>
</dbReference>
<proteinExistence type="predicted"/>
<dbReference type="AlphaFoldDB" id="A0AAV9Z9V4"/>
<evidence type="ECO:0000313" key="4">
    <source>
        <dbReference type="EMBL" id="KAK6974893.1"/>
    </source>
</evidence>
<dbReference type="EMBL" id="JAWWNJ010000178">
    <property type="protein sequence ID" value="KAK6974893.1"/>
    <property type="molecule type" value="Genomic_DNA"/>
</dbReference>
<dbReference type="GO" id="GO:0003700">
    <property type="term" value="F:DNA-binding transcription factor activity"/>
    <property type="evidence" value="ECO:0007669"/>
    <property type="project" value="InterPro"/>
</dbReference>
<feature type="compositionally biased region" description="Low complexity" evidence="2">
    <location>
        <begin position="12"/>
        <end position="36"/>
    </location>
</feature>
<comment type="caution">
    <text evidence="4">The sequence shown here is derived from an EMBL/GenBank/DDBJ whole genome shotgun (WGS) entry which is preliminary data.</text>
</comment>
<sequence>MKLADRDTAFKSSAHPTTASLSPSSSTTTATLNSHSPSDGAEASLYIMRESLRAHHSKKKIQKSYTETINSSLGIQCVRPFIFLPQPTLIPQAGKAEEVDFKPWLGKSSSASLVKAVVTFKDEILKTQHWQRRLSPPSPSLTIAFDFPPQPLLLDLIDLYFTQINIYIPLLHRPTFERDVRSSLHLRYMNSFALESAPSPRDTAAIQILQQREWDADGVGSIRHSTYVTVFISRYPYILLIQAVTHRSPPQSATTYSRTQAYTNCSIFPSSTRPQLAVMFLEGSSAFQTCWTLVGFGFRLAQDIGIHRRTCPQQPPSVEGELYKRALWVLIYLDGQMSCSLGRTCGTDYFDIDIEPPLEVDDEYWEDPIHPFKQPHGVPSTVTFFNSLLQLNHILSVALTILYPAPKTRHHLAINSVGEESLLVDLDSALNDWLDRVPEHPSSSPPHATFVLPPRSPATPDHHLTTLLSTSPHPRPPPPPLSDAYKQRLPPH</sequence>
<dbReference type="PANTHER" id="PTHR46910:SF1">
    <property type="entry name" value="MISCELLANEOUS ZN(II)2CYS6 TRANSCRIPTION FACTOR (EUROFUNG)-RELATED"/>
    <property type="match status" value="1"/>
</dbReference>
<dbReference type="InterPro" id="IPR007219">
    <property type="entry name" value="XnlR_reg_dom"/>
</dbReference>
<dbReference type="GO" id="GO:0006351">
    <property type="term" value="P:DNA-templated transcription"/>
    <property type="evidence" value="ECO:0007669"/>
    <property type="project" value="InterPro"/>
</dbReference>
<evidence type="ECO:0000256" key="1">
    <source>
        <dbReference type="ARBA" id="ARBA00023242"/>
    </source>
</evidence>
<gene>
    <name evidence="4" type="ORF">R3P38DRAFT_3479631</name>
</gene>
<dbReference type="SMART" id="SM00906">
    <property type="entry name" value="Fungal_trans"/>
    <property type="match status" value="1"/>
</dbReference>
<dbReference type="GO" id="GO:0008270">
    <property type="term" value="F:zinc ion binding"/>
    <property type="evidence" value="ECO:0007669"/>
    <property type="project" value="InterPro"/>
</dbReference>
<name>A0AAV9Z9V4_9AGAR</name>
<dbReference type="Pfam" id="PF04082">
    <property type="entry name" value="Fungal_trans"/>
    <property type="match status" value="1"/>
</dbReference>
<dbReference type="GO" id="GO:0003677">
    <property type="term" value="F:DNA binding"/>
    <property type="evidence" value="ECO:0007669"/>
    <property type="project" value="InterPro"/>
</dbReference>
<dbReference type="PANTHER" id="PTHR46910">
    <property type="entry name" value="TRANSCRIPTION FACTOR PDR1"/>
    <property type="match status" value="1"/>
</dbReference>
<feature type="region of interest" description="Disordered" evidence="2">
    <location>
        <begin position="1"/>
        <end position="39"/>
    </location>
</feature>
<organism evidence="4 5">
    <name type="scientific">Favolaschia claudopus</name>
    <dbReference type="NCBI Taxonomy" id="2862362"/>
    <lineage>
        <taxon>Eukaryota</taxon>
        <taxon>Fungi</taxon>
        <taxon>Dikarya</taxon>
        <taxon>Basidiomycota</taxon>
        <taxon>Agaricomycotina</taxon>
        <taxon>Agaricomycetes</taxon>
        <taxon>Agaricomycetidae</taxon>
        <taxon>Agaricales</taxon>
        <taxon>Marasmiineae</taxon>
        <taxon>Mycenaceae</taxon>
        <taxon>Favolaschia</taxon>
    </lineage>
</organism>
<feature type="region of interest" description="Disordered" evidence="2">
    <location>
        <begin position="437"/>
        <end position="492"/>
    </location>
</feature>
<accession>A0AAV9Z9V4</accession>
<reference evidence="4 5" key="1">
    <citation type="journal article" date="2024" name="J Genomics">
        <title>Draft genome sequencing and assembly of Favolaschia claudopus CIRM-BRFM 2984 isolated from oak limbs.</title>
        <authorList>
            <person name="Navarro D."/>
            <person name="Drula E."/>
            <person name="Chaduli D."/>
            <person name="Cazenave R."/>
            <person name="Ahrendt S."/>
            <person name="Wang J."/>
            <person name="Lipzen A."/>
            <person name="Daum C."/>
            <person name="Barry K."/>
            <person name="Grigoriev I.V."/>
            <person name="Favel A."/>
            <person name="Rosso M.N."/>
            <person name="Martin F."/>
        </authorList>
    </citation>
    <scope>NUCLEOTIDE SEQUENCE [LARGE SCALE GENOMIC DNA]</scope>
    <source>
        <strain evidence="4 5">CIRM-BRFM 2984</strain>
    </source>
</reference>
<keyword evidence="1" id="KW-0539">Nucleus</keyword>
<dbReference type="CDD" id="cd12148">
    <property type="entry name" value="fungal_TF_MHR"/>
    <property type="match status" value="1"/>
</dbReference>
<dbReference type="Proteomes" id="UP001362999">
    <property type="component" value="Unassembled WGS sequence"/>
</dbReference>
<evidence type="ECO:0000313" key="5">
    <source>
        <dbReference type="Proteomes" id="UP001362999"/>
    </source>
</evidence>
<protein>
    <submittedName>
        <fullName evidence="4">Fungal-specific transcription factor domain-containing protein</fullName>
    </submittedName>
</protein>